<dbReference type="SUPFAM" id="SSF55469">
    <property type="entry name" value="FMN-dependent nitroreductase-like"/>
    <property type="match status" value="1"/>
</dbReference>
<evidence type="ECO:0000313" key="8">
    <source>
        <dbReference type="Proteomes" id="UP000004067"/>
    </source>
</evidence>
<dbReference type="GO" id="GO:0004155">
    <property type="term" value="F:6,7-dihydropteridine reductase activity"/>
    <property type="evidence" value="ECO:0007669"/>
    <property type="project" value="UniProtKB-EC"/>
</dbReference>
<organism evidence="7 8">
    <name type="scientific">Centipeda periodontii DSM 2778</name>
    <dbReference type="NCBI Taxonomy" id="888060"/>
    <lineage>
        <taxon>Bacteria</taxon>
        <taxon>Bacillati</taxon>
        <taxon>Bacillota</taxon>
        <taxon>Negativicutes</taxon>
        <taxon>Selenomonadales</taxon>
        <taxon>Selenomonadaceae</taxon>
        <taxon>Centipeda</taxon>
    </lineage>
</organism>
<proteinExistence type="inferred from homology"/>
<dbReference type="PANTHER" id="PTHR43673">
    <property type="entry name" value="NAD(P)H NITROREDUCTASE YDGI-RELATED"/>
    <property type="match status" value="1"/>
</dbReference>
<accession>F5RKZ1</accession>
<dbReference type="PANTHER" id="PTHR43673:SF2">
    <property type="entry name" value="NITROREDUCTASE"/>
    <property type="match status" value="1"/>
</dbReference>
<dbReference type="Pfam" id="PF00881">
    <property type="entry name" value="Nitroreductase"/>
    <property type="match status" value="2"/>
</dbReference>
<protein>
    <submittedName>
        <fullName evidence="7">Nitroreductase</fullName>
        <ecNumber evidence="7">1.5.1.34</ecNumber>
    </submittedName>
</protein>
<dbReference type="InterPro" id="IPR029479">
    <property type="entry name" value="Nitroreductase"/>
</dbReference>
<dbReference type="HOGENOM" id="CLU_070764_7_1_9"/>
<sequence length="170" mass="19195">MEFNELIQDRFSCRALSDREIPREALNRILEAARVAPTAVNKQPFKIWAVESPEARAKLAETTNYTFGAGVFLVVGGKYEDAWVRQYDGRNFADVDASIVATYIMLAIHNEGLRSTWVGHFDAPKMKEFFPQMADYDLIAIFPVGYATEKGVPSPRHAQRKNVAELVEIL</sequence>
<evidence type="ECO:0000256" key="1">
    <source>
        <dbReference type="ARBA" id="ARBA00001917"/>
    </source>
</evidence>
<dbReference type="CDD" id="cd20609">
    <property type="entry name" value="nitroreductase"/>
    <property type="match status" value="1"/>
</dbReference>
<keyword evidence="3" id="KW-0285">Flavoprotein</keyword>
<feature type="domain" description="Nitroreductase" evidence="6">
    <location>
        <begin position="7"/>
        <end position="61"/>
    </location>
</feature>
<evidence type="ECO:0000256" key="5">
    <source>
        <dbReference type="ARBA" id="ARBA00023002"/>
    </source>
</evidence>
<dbReference type="InterPro" id="IPR000415">
    <property type="entry name" value="Nitroreductase-like"/>
</dbReference>
<dbReference type="OrthoDB" id="9812105at2"/>
<gene>
    <name evidence="7" type="ORF">HMPREF9081_0926</name>
</gene>
<name>F5RKZ1_9FIRM</name>
<dbReference type="RefSeq" id="WP_006305810.1">
    <property type="nucleotide sequence ID" value="NZ_GL892076.1"/>
</dbReference>
<evidence type="ECO:0000256" key="4">
    <source>
        <dbReference type="ARBA" id="ARBA00022643"/>
    </source>
</evidence>
<evidence type="ECO:0000256" key="2">
    <source>
        <dbReference type="ARBA" id="ARBA00007118"/>
    </source>
</evidence>
<keyword evidence="4" id="KW-0288">FMN</keyword>
<dbReference type="STRING" id="888060.HMPREF9081_0926"/>
<comment type="similarity">
    <text evidence="2">Belongs to the nitroreductase family.</text>
</comment>
<dbReference type="eggNOG" id="COG0778">
    <property type="taxonomic scope" value="Bacteria"/>
</dbReference>
<comment type="cofactor">
    <cofactor evidence="1">
        <name>FMN</name>
        <dbReference type="ChEBI" id="CHEBI:58210"/>
    </cofactor>
</comment>
<dbReference type="Proteomes" id="UP000004067">
    <property type="component" value="Unassembled WGS sequence"/>
</dbReference>
<comment type="caution">
    <text evidence="7">The sequence shown here is derived from an EMBL/GenBank/DDBJ whole genome shotgun (WGS) entry which is preliminary data.</text>
</comment>
<reference evidence="7 8" key="1">
    <citation type="submission" date="2011-04" db="EMBL/GenBank/DDBJ databases">
        <authorList>
            <person name="Muzny D."/>
            <person name="Qin X."/>
            <person name="Deng J."/>
            <person name="Jiang H."/>
            <person name="Liu Y."/>
            <person name="Qu J."/>
            <person name="Song X.-Z."/>
            <person name="Zhang L."/>
            <person name="Thornton R."/>
            <person name="Coyle M."/>
            <person name="Francisco L."/>
            <person name="Jackson L."/>
            <person name="Javaid M."/>
            <person name="Korchina V."/>
            <person name="Kovar C."/>
            <person name="Mata R."/>
            <person name="Mathew T."/>
            <person name="Ngo R."/>
            <person name="Nguyen L."/>
            <person name="Nguyen N."/>
            <person name="Okwuonu G."/>
            <person name="Ongeri F."/>
            <person name="Pham C."/>
            <person name="Simmons D."/>
            <person name="Wilczek-Boney K."/>
            <person name="Hale W."/>
            <person name="Jakkamsetti A."/>
            <person name="Pham P."/>
            <person name="Ruth R."/>
            <person name="San Lucas F."/>
            <person name="Warren J."/>
            <person name="Zhang J."/>
            <person name="Zhao Z."/>
            <person name="Zhou C."/>
            <person name="Zhu D."/>
            <person name="Lee S."/>
            <person name="Bess C."/>
            <person name="Blankenburg K."/>
            <person name="Forbes L."/>
            <person name="Fu Q."/>
            <person name="Gubbala S."/>
            <person name="Hirani K."/>
            <person name="Jayaseelan J.C."/>
            <person name="Lara F."/>
            <person name="Munidasa M."/>
            <person name="Palculict T."/>
            <person name="Patil S."/>
            <person name="Pu L.-L."/>
            <person name="Saada N."/>
            <person name="Tang L."/>
            <person name="Weissenberger G."/>
            <person name="Zhu Y."/>
            <person name="Hemphill L."/>
            <person name="Shang Y."/>
            <person name="Youmans B."/>
            <person name="Ayvaz T."/>
            <person name="Ross M."/>
            <person name="Santibanez J."/>
            <person name="Aqrawi P."/>
            <person name="Gross S."/>
            <person name="Joshi V."/>
            <person name="Fowler G."/>
            <person name="Nazareth L."/>
            <person name="Reid J."/>
            <person name="Worley K."/>
            <person name="Petrosino J."/>
            <person name="Highlander S."/>
            <person name="Gibbs R."/>
        </authorList>
    </citation>
    <scope>NUCLEOTIDE SEQUENCE [LARGE SCALE GENOMIC DNA]</scope>
    <source>
        <strain evidence="7 8">DSM 2778</strain>
    </source>
</reference>
<evidence type="ECO:0000313" key="7">
    <source>
        <dbReference type="EMBL" id="EGK60720.1"/>
    </source>
</evidence>
<dbReference type="EC" id="1.5.1.34" evidence="7"/>
<keyword evidence="5 7" id="KW-0560">Oxidoreductase</keyword>
<dbReference type="Gene3D" id="3.40.109.10">
    <property type="entry name" value="NADH Oxidase"/>
    <property type="match status" value="1"/>
</dbReference>
<dbReference type="AlphaFoldDB" id="F5RKZ1"/>
<feature type="domain" description="Nitroreductase" evidence="6">
    <location>
        <begin position="67"/>
        <end position="146"/>
    </location>
</feature>
<evidence type="ECO:0000259" key="6">
    <source>
        <dbReference type="Pfam" id="PF00881"/>
    </source>
</evidence>
<dbReference type="EMBL" id="AFHQ01000028">
    <property type="protein sequence ID" value="EGK60720.1"/>
    <property type="molecule type" value="Genomic_DNA"/>
</dbReference>
<keyword evidence="8" id="KW-1185">Reference proteome</keyword>
<evidence type="ECO:0000256" key="3">
    <source>
        <dbReference type="ARBA" id="ARBA00022630"/>
    </source>
</evidence>